<evidence type="ECO:0000256" key="6">
    <source>
        <dbReference type="ARBA" id="ARBA00023014"/>
    </source>
</evidence>
<keyword evidence="5" id="KW-0408">Iron</keyword>
<evidence type="ECO:0000313" key="11">
    <source>
        <dbReference type="Proteomes" id="UP000237798"/>
    </source>
</evidence>
<sequence>MININKDHYKSIEDIKEKSQQYLNNAIDPVRFKAFRVSMGVYEQRKKETYMVRTRIPGGVITLEQFKRISELAEKYAKGKLKFTSRQDIQFQSVDLRDAYPIINSLIEVGIITKGTGGNTVRNVECSPLSGVSIDDVFDVTPYVKAATNYLIKDPTTMNMPRKYKIAFSNTPEDTGNATISDLGFIAKIADGKRGFEVYGAGGFGGSPRVSLKLSNFIPADEILYYIQGLKNVFEAEGDRTNKNKARIRFILMRLGEKKFVEELEEEINKLKEKGSLNIQVDENEFTLHPDAKIVQDVKVDEKLKNVLFPQKQEGYYSVYVHPQSGNLKVENLNKVLAFIENLDYETSIRVTNTQGFFIRDLKKKDAEALIEITGSFTSLYNIDNSVTCVGASTCQLGLCLSQNLLKAIKKEFEGASSQIKAALPRLFISGCPNSCAQHEKGALGFHGRAKRTKNGLIPMYSISFGGKVGSNIARMGDTYGDVPAKKVPLFIHELAELKVNSGYEDFYDFLDNRSSDIKALISKYTDVDKFIGETDIYFDFGACEKFSLKGRGPGECSSGVMDVIRLDLSNAEASLERYKDTKQNSDLYSSALSSARTLLVLKGVDSNKDREIFEEFSKNFIETGYVKSSIKELFEDLIDYKIDSANDISDRVSEVEYLYNKVDAMYKSLNGKLEITLPKEKNVQSESHNEDNDEVDGHDKIGNLKIVNLRGVKCPINFVKVKVELSKIKSGQKLGFYLDDGDPINNVPQSVTKEGNEIIFTDTNYDGYNLLVIQKK</sequence>
<dbReference type="Gene3D" id="3.30.110.40">
    <property type="entry name" value="TusA-like domain"/>
    <property type="match status" value="1"/>
</dbReference>
<proteinExistence type="predicted"/>
<dbReference type="InterPro" id="IPR006067">
    <property type="entry name" value="NO2/SO3_Rdtase_4Fe4S_dom"/>
</dbReference>
<gene>
    <name evidence="10" type="primary">sir</name>
    <name evidence="10" type="ORF">CLLU_12680</name>
</gene>
<dbReference type="AlphaFoldDB" id="A0A2T0BPI1"/>
<reference evidence="10 11" key="1">
    <citation type="submission" date="2018-03" db="EMBL/GenBank/DDBJ databases">
        <title>Genome sequence of Clostridium luticellarii DSM 29923.</title>
        <authorList>
            <person name="Poehlein A."/>
            <person name="Daniel R."/>
        </authorList>
    </citation>
    <scope>NUCLEOTIDE SEQUENCE [LARGE SCALE GENOMIC DNA]</scope>
    <source>
        <strain evidence="10 11">DSM 29923</strain>
    </source>
</reference>
<evidence type="ECO:0000256" key="3">
    <source>
        <dbReference type="ARBA" id="ARBA00022723"/>
    </source>
</evidence>
<dbReference type="SUPFAM" id="SSF55124">
    <property type="entry name" value="Nitrite/Sulfite reductase N-terminal domain-like"/>
    <property type="match status" value="2"/>
</dbReference>
<protein>
    <submittedName>
        <fullName evidence="10">Sulfite reductase</fullName>
        <ecNumber evidence="10">1.8.7.1</ecNumber>
    </submittedName>
</protein>
<dbReference type="Pfam" id="PF01206">
    <property type="entry name" value="TusA"/>
    <property type="match status" value="1"/>
</dbReference>
<name>A0A2T0BPI1_9CLOT</name>
<feature type="domain" description="UPF0033" evidence="8">
    <location>
        <begin position="707"/>
        <end position="776"/>
    </location>
</feature>
<evidence type="ECO:0000256" key="5">
    <source>
        <dbReference type="ARBA" id="ARBA00023004"/>
    </source>
</evidence>
<keyword evidence="2" id="KW-0349">Heme</keyword>
<accession>A0A2T0BPI1</accession>
<dbReference type="Gene3D" id="3.30.413.10">
    <property type="entry name" value="Sulfite Reductase Hemoprotein, domain 1"/>
    <property type="match status" value="2"/>
</dbReference>
<dbReference type="Proteomes" id="UP000237798">
    <property type="component" value="Unassembled WGS sequence"/>
</dbReference>
<dbReference type="Pfam" id="PF01077">
    <property type="entry name" value="NIR_SIR"/>
    <property type="match status" value="1"/>
</dbReference>
<keyword evidence="11" id="KW-1185">Reference proteome</keyword>
<dbReference type="OrthoDB" id="9803707at2"/>
<dbReference type="EMBL" id="PVXP01000012">
    <property type="protein sequence ID" value="PRR85779.1"/>
    <property type="molecule type" value="Genomic_DNA"/>
</dbReference>
<dbReference type="CDD" id="cd00291">
    <property type="entry name" value="SirA_YedF_YeeD"/>
    <property type="match status" value="1"/>
</dbReference>
<dbReference type="GO" id="GO:0051539">
    <property type="term" value="F:4 iron, 4 sulfur cluster binding"/>
    <property type="evidence" value="ECO:0007669"/>
    <property type="project" value="UniProtKB-KW"/>
</dbReference>
<keyword evidence="4 10" id="KW-0560">Oxidoreductase</keyword>
<evidence type="ECO:0000259" key="9">
    <source>
        <dbReference type="Pfam" id="PF03460"/>
    </source>
</evidence>
<dbReference type="Pfam" id="PF03460">
    <property type="entry name" value="NIR_SIR_ferr"/>
    <property type="match status" value="2"/>
</dbReference>
<evidence type="ECO:0000313" key="10">
    <source>
        <dbReference type="EMBL" id="PRR85779.1"/>
    </source>
</evidence>
<keyword evidence="6" id="KW-0411">Iron-sulfur</keyword>
<evidence type="ECO:0000256" key="1">
    <source>
        <dbReference type="ARBA" id="ARBA00022485"/>
    </source>
</evidence>
<feature type="domain" description="Nitrite/sulphite reductase 4Fe-4S" evidence="7">
    <location>
        <begin position="118"/>
        <end position="270"/>
    </location>
</feature>
<dbReference type="PANTHER" id="PTHR32439:SF9">
    <property type="entry name" value="BLR3264 PROTEIN"/>
    <property type="match status" value="1"/>
</dbReference>
<dbReference type="InterPro" id="IPR045854">
    <property type="entry name" value="NO2/SO3_Rdtase_4Fe4S_sf"/>
</dbReference>
<dbReference type="PANTHER" id="PTHR32439">
    <property type="entry name" value="FERREDOXIN--NITRITE REDUCTASE, CHLOROPLASTIC"/>
    <property type="match status" value="1"/>
</dbReference>
<comment type="caution">
    <text evidence="10">The sequence shown here is derived from an EMBL/GenBank/DDBJ whole genome shotgun (WGS) entry which is preliminary data.</text>
</comment>
<dbReference type="GO" id="GO:0020037">
    <property type="term" value="F:heme binding"/>
    <property type="evidence" value="ECO:0007669"/>
    <property type="project" value="InterPro"/>
</dbReference>
<dbReference type="Gene3D" id="1.20.120.330">
    <property type="entry name" value="Nucleotidyltransferases domain 2"/>
    <property type="match status" value="1"/>
</dbReference>
<dbReference type="InterPro" id="IPR001455">
    <property type="entry name" value="TusA-like"/>
</dbReference>
<dbReference type="InterPro" id="IPR005117">
    <property type="entry name" value="NiRdtase/SiRdtase_haem-b_fer"/>
</dbReference>
<organism evidence="10 11">
    <name type="scientific">Clostridium luticellarii</name>
    <dbReference type="NCBI Taxonomy" id="1691940"/>
    <lineage>
        <taxon>Bacteria</taxon>
        <taxon>Bacillati</taxon>
        <taxon>Bacillota</taxon>
        <taxon>Clostridia</taxon>
        <taxon>Eubacteriales</taxon>
        <taxon>Clostridiaceae</taxon>
        <taxon>Clostridium</taxon>
    </lineage>
</organism>
<dbReference type="SUPFAM" id="SSF56014">
    <property type="entry name" value="Nitrite and sulphite reductase 4Fe-4S domain-like"/>
    <property type="match status" value="2"/>
</dbReference>
<dbReference type="SUPFAM" id="SSF64307">
    <property type="entry name" value="SirA-like"/>
    <property type="match status" value="1"/>
</dbReference>
<dbReference type="InterPro" id="IPR051329">
    <property type="entry name" value="NIR_SIR_4Fe-4S"/>
</dbReference>
<feature type="domain" description="Nitrite/Sulfite reductase ferredoxin-like" evidence="9">
    <location>
        <begin position="42"/>
        <end position="108"/>
    </location>
</feature>
<evidence type="ECO:0000259" key="8">
    <source>
        <dbReference type="Pfam" id="PF01206"/>
    </source>
</evidence>
<evidence type="ECO:0000256" key="4">
    <source>
        <dbReference type="ARBA" id="ARBA00023002"/>
    </source>
</evidence>
<dbReference type="RefSeq" id="WP_106008737.1">
    <property type="nucleotide sequence ID" value="NZ_JALCPJ010000032.1"/>
</dbReference>
<keyword evidence="1" id="KW-0004">4Fe-4S</keyword>
<dbReference type="GO" id="GO:0050311">
    <property type="term" value="F:sulfite reductase (ferredoxin) activity"/>
    <property type="evidence" value="ECO:0007669"/>
    <property type="project" value="UniProtKB-EC"/>
</dbReference>
<dbReference type="Gene3D" id="3.90.480.10">
    <property type="entry name" value="Sulfite Reductase Hemoprotein,Domain 2"/>
    <property type="match status" value="1"/>
</dbReference>
<keyword evidence="3" id="KW-0479">Metal-binding</keyword>
<dbReference type="EC" id="1.8.7.1" evidence="10"/>
<dbReference type="InterPro" id="IPR036868">
    <property type="entry name" value="TusA-like_sf"/>
</dbReference>
<dbReference type="InterPro" id="IPR036136">
    <property type="entry name" value="Nit/Sulf_reduc_fer-like_dom_sf"/>
</dbReference>
<evidence type="ECO:0000256" key="2">
    <source>
        <dbReference type="ARBA" id="ARBA00022617"/>
    </source>
</evidence>
<dbReference type="GO" id="GO:0046872">
    <property type="term" value="F:metal ion binding"/>
    <property type="evidence" value="ECO:0007669"/>
    <property type="project" value="UniProtKB-KW"/>
</dbReference>
<feature type="domain" description="Nitrite/Sulfite reductase ferredoxin-like" evidence="9">
    <location>
        <begin position="310"/>
        <end position="373"/>
    </location>
</feature>
<evidence type="ECO:0000259" key="7">
    <source>
        <dbReference type="Pfam" id="PF01077"/>
    </source>
</evidence>